<name>A0ABX0WS03_9BURK</name>
<gene>
    <name evidence="2" type="ORF">GGR41_001798</name>
</gene>
<dbReference type="RefSeq" id="WP_167661529.1">
    <property type="nucleotide sequence ID" value="NZ_BMCQ01000003.1"/>
</dbReference>
<reference evidence="2 3" key="1">
    <citation type="submission" date="2020-03" db="EMBL/GenBank/DDBJ databases">
        <title>Genomic Encyclopedia of Type Strains, Phase IV (KMG-IV): sequencing the most valuable type-strain genomes for metagenomic binning, comparative biology and taxonomic classification.</title>
        <authorList>
            <person name="Goeker M."/>
        </authorList>
    </citation>
    <scope>NUCLEOTIDE SEQUENCE [LARGE SCALE GENOMIC DNA]</scope>
    <source>
        <strain evidence="2 3">DSM 26613</strain>
    </source>
</reference>
<sequence length="216" mass="24578">MSSSYPLSHQISIAFSELEDRLVIRSQNTNGQMVWLLLTRRMTLVLLKQLLEQLHRISHLEQTPAQYWLETLQMDHSQAMQAKRETDEKALAYSGPLPAKSTLNPSQKPPQDPAKAATPSATSGQRQLFLASHLQLEKYPKYVLLAFKGLAMPQAMVTPSRHVPVFALRLDRDHLHQLIRLLIAKAQEAHWHLPVEIPWLKAPEAQETSLALQLLH</sequence>
<organism evidence="2 3">
    <name type="scientific">Paenalcaligenes hominis</name>
    <dbReference type="NCBI Taxonomy" id="643674"/>
    <lineage>
        <taxon>Bacteria</taxon>
        <taxon>Pseudomonadati</taxon>
        <taxon>Pseudomonadota</taxon>
        <taxon>Betaproteobacteria</taxon>
        <taxon>Burkholderiales</taxon>
        <taxon>Alcaligenaceae</taxon>
        <taxon>Paenalcaligenes</taxon>
    </lineage>
</organism>
<comment type="caution">
    <text evidence="2">The sequence shown here is derived from an EMBL/GenBank/DDBJ whole genome shotgun (WGS) entry which is preliminary data.</text>
</comment>
<keyword evidence="3" id="KW-1185">Reference proteome</keyword>
<dbReference type="Proteomes" id="UP000783934">
    <property type="component" value="Unassembled WGS sequence"/>
</dbReference>
<protein>
    <submittedName>
        <fullName evidence="2">Uncharacterized protein</fullName>
    </submittedName>
</protein>
<evidence type="ECO:0000256" key="1">
    <source>
        <dbReference type="SAM" id="MobiDB-lite"/>
    </source>
</evidence>
<accession>A0ABX0WS03</accession>
<dbReference type="EMBL" id="JAATIZ010000003">
    <property type="protein sequence ID" value="NJB65549.1"/>
    <property type="molecule type" value="Genomic_DNA"/>
</dbReference>
<evidence type="ECO:0000313" key="2">
    <source>
        <dbReference type="EMBL" id="NJB65549.1"/>
    </source>
</evidence>
<evidence type="ECO:0000313" key="3">
    <source>
        <dbReference type="Proteomes" id="UP000783934"/>
    </source>
</evidence>
<feature type="region of interest" description="Disordered" evidence="1">
    <location>
        <begin position="95"/>
        <end position="122"/>
    </location>
</feature>
<proteinExistence type="predicted"/>